<feature type="domain" description="Leucine-binding protein" evidence="3">
    <location>
        <begin position="48"/>
        <end position="387"/>
    </location>
</feature>
<proteinExistence type="inferred from homology"/>
<evidence type="ECO:0000256" key="1">
    <source>
        <dbReference type="ARBA" id="ARBA00010062"/>
    </source>
</evidence>
<evidence type="ECO:0000313" key="4">
    <source>
        <dbReference type="EMBL" id="MBL7627579.1"/>
    </source>
</evidence>
<dbReference type="CDD" id="cd06341">
    <property type="entry name" value="PBP1_ABC_ligand_binding-like"/>
    <property type="match status" value="1"/>
</dbReference>
<dbReference type="SUPFAM" id="SSF53822">
    <property type="entry name" value="Periplasmic binding protein-like I"/>
    <property type="match status" value="1"/>
</dbReference>
<organism evidence="4 5">
    <name type="scientific">Frankia nepalensis</name>
    <dbReference type="NCBI Taxonomy" id="1836974"/>
    <lineage>
        <taxon>Bacteria</taxon>
        <taxon>Bacillati</taxon>
        <taxon>Actinomycetota</taxon>
        <taxon>Actinomycetes</taxon>
        <taxon>Frankiales</taxon>
        <taxon>Frankiaceae</taxon>
        <taxon>Frankia</taxon>
    </lineage>
</organism>
<dbReference type="EMBL" id="JAEACQ010000162">
    <property type="protein sequence ID" value="MBL7627579.1"/>
    <property type="molecule type" value="Genomic_DNA"/>
</dbReference>
<dbReference type="Gene3D" id="3.40.50.2300">
    <property type="match status" value="2"/>
</dbReference>
<reference evidence="4" key="1">
    <citation type="submission" date="2020-12" db="EMBL/GenBank/DDBJ databases">
        <title>Genomic characterization of non-nitrogen-fixing Frankia strains.</title>
        <authorList>
            <person name="Carlos-Shanley C."/>
            <person name="Guerra T."/>
            <person name="Hahn D."/>
        </authorList>
    </citation>
    <scope>NUCLEOTIDE SEQUENCE</scope>
    <source>
        <strain evidence="4">CN6</strain>
    </source>
</reference>
<protein>
    <submittedName>
        <fullName evidence="4">ABC transporter substrate-binding protein</fullName>
    </submittedName>
</protein>
<comment type="caution">
    <text evidence="4">The sequence shown here is derived from an EMBL/GenBank/DDBJ whole genome shotgun (WGS) entry which is preliminary data.</text>
</comment>
<dbReference type="InterPro" id="IPR028081">
    <property type="entry name" value="Leu-bd"/>
</dbReference>
<comment type="similarity">
    <text evidence="1">Belongs to the leucine-binding protein family.</text>
</comment>
<gene>
    <name evidence="4" type="ORF">I7412_10435</name>
</gene>
<evidence type="ECO:0000256" key="2">
    <source>
        <dbReference type="ARBA" id="ARBA00022729"/>
    </source>
</evidence>
<sequence>MRLRTPRILLEATAVVLVVAVIGCAPSRDGNGQGATCDAPGITPSEATLGFVYPDSGPPSSVFVSARAGFDARIGLANAEGGVHGRRISAQWRDDEGSATVGALAVEDLVQHGQVFGLVTASASLHDSMERLTKQGVPVTGLAIEPAWVGRANMFAVVYSASPVVVGRYIQDAGGTKVAIVTPDTSPVTESAVTSYTQGLNAAGINTVARFTFSAAVGDPAQVAQKIAEFGADALLGIEAPDEFGKVVQATRAARMPLTVSVALSGYDRSLLGTLGPSLAGVSIPVFFRPFEAGGPAIDRYRDAMASYAPESTETDQQFAMFTYINTDLFLRGLELAGPCPTREGFIRALRGVSDYDAGGLIAPVDLRNYAGEPLSCYAFVRVSSAGTEFEPVRERVCADGSTG</sequence>
<dbReference type="PROSITE" id="PS51257">
    <property type="entry name" value="PROKAR_LIPOPROTEIN"/>
    <property type="match status" value="1"/>
</dbReference>
<dbReference type="AlphaFoldDB" id="A0A937RHR9"/>
<evidence type="ECO:0000259" key="3">
    <source>
        <dbReference type="Pfam" id="PF13458"/>
    </source>
</evidence>
<dbReference type="Pfam" id="PF13458">
    <property type="entry name" value="Peripla_BP_6"/>
    <property type="match status" value="1"/>
</dbReference>
<keyword evidence="2" id="KW-0732">Signal</keyword>
<dbReference type="PANTHER" id="PTHR47235">
    <property type="entry name" value="BLR6548 PROTEIN"/>
    <property type="match status" value="1"/>
</dbReference>
<dbReference type="PANTHER" id="PTHR47235:SF1">
    <property type="entry name" value="BLR6548 PROTEIN"/>
    <property type="match status" value="1"/>
</dbReference>
<evidence type="ECO:0000313" key="5">
    <source>
        <dbReference type="Proteomes" id="UP000604475"/>
    </source>
</evidence>
<dbReference type="Proteomes" id="UP000604475">
    <property type="component" value="Unassembled WGS sequence"/>
</dbReference>
<accession>A0A937RHR9</accession>
<dbReference type="RefSeq" id="WP_202998823.1">
    <property type="nucleotide sequence ID" value="NZ_JADWYU010000096.1"/>
</dbReference>
<keyword evidence="5" id="KW-1185">Reference proteome</keyword>
<name>A0A937RHR9_9ACTN</name>
<dbReference type="InterPro" id="IPR028082">
    <property type="entry name" value="Peripla_BP_I"/>
</dbReference>